<name>A4S9L0_OSTLU</name>
<evidence type="ECO:0000256" key="1">
    <source>
        <dbReference type="SAM" id="MobiDB-lite"/>
    </source>
</evidence>
<dbReference type="STRING" id="436017.A4S9L0"/>
<dbReference type="Proteomes" id="UP000001568">
    <property type="component" value="Chromosome 17"/>
</dbReference>
<dbReference type="GO" id="GO:0000339">
    <property type="term" value="F:RNA cap binding"/>
    <property type="evidence" value="ECO:0007669"/>
    <property type="project" value="InterPro"/>
</dbReference>
<gene>
    <name evidence="2" type="ORF">OSTLU_41993</name>
</gene>
<organism evidence="2 3">
    <name type="scientific">Ostreococcus lucimarinus (strain CCE9901)</name>
    <dbReference type="NCBI Taxonomy" id="436017"/>
    <lineage>
        <taxon>Eukaryota</taxon>
        <taxon>Viridiplantae</taxon>
        <taxon>Chlorophyta</taxon>
        <taxon>Mamiellophyceae</taxon>
        <taxon>Mamiellales</taxon>
        <taxon>Bathycoccaceae</taxon>
        <taxon>Ostreococcus</taxon>
    </lineage>
</organism>
<dbReference type="InterPro" id="IPR006607">
    <property type="entry name" value="DM15"/>
</dbReference>
<reference evidence="2 3" key="1">
    <citation type="journal article" date="2007" name="Proc. Natl. Acad. Sci. U.S.A.">
        <title>The tiny eukaryote Ostreococcus provides genomic insights into the paradox of plankton speciation.</title>
        <authorList>
            <person name="Palenik B."/>
            <person name="Grimwood J."/>
            <person name="Aerts A."/>
            <person name="Rouze P."/>
            <person name="Salamov A."/>
            <person name="Putnam N."/>
            <person name="Dupont C."/>
            <person name="Jorgensen R."/>
            <person name="Derelle E."/>
            <person name="Rombauts S."/>
            <person name="Zhou K."/>
            <person name="Otillar R."/>
            <person name="Merchant S.S."/>
            <person name="Podell S."/>
            <person name="Gaasterland T."/>
            <person name="Napoli C."/>
            <person name="Gendler K."/>
            <person name="Manuell A."/>
            <person name="Tai V."/>
            <person name="Vallon O."/>
            <person name="Piganeau G."/>
            <person name="Jancek S."/>
            <person name="Heijde M."/>
            <person name="Jabbari K."/>
            <person name="Bowler C."/>
            <person name="Lohr M."/>
            <person name="Robbens S."/>
            <person name="Werner G."/>
            <person name="Dubchak I."/>
            <person name="Pazour G.J."/>
            <person name="Ren Q."/>
            <person name="Paulsen I."/>
            <person name="Delwiche C."/>
            <person name="Schmutz J."/>
            <person name="Rokhsar D."/>
            <person name="Van de Peer Y."/>
            <person name="Moreau H."/>
            <person name="Grigoriev I.V."/>
        </authorList>
    </citation>
    <scope>NUCLEOTIDE SEQUENCE [LARGE SCALE GENOMIC DNA]</scope>
    <source>
        <strain evidence="2 3">CCE9901</strain>
    </source>
</reference>
<dbReference type="RefSeq" id="XP_001422188.1">
    <property type="nucleotide sequence ID" value="XM_001422151.1"/>
</dbReference>
<dbReference type="OrthoDB" id="340227at2759"/>
<dbReference type="eggNOG" id="KOG2590">
    <property type="taxonomic scope" value="Eukaryota"/>
</dbReference>
<dbReference type="SMART" id="SM00684">
    <property type="entry name" value="DM15"/>
    <property type="match status" value="3"/>
</dbReference>
<dbReference type="KEGG" id="olu:OSTLU_41993"/>
<feature type="region of interest" description="Disordered" evidence="1">
    <location>
        <begin position="1"/>
        <end position="25"/>
    </location>
</feature>
<dbReference type="OMA" id="KYRAFHQ"/>
<dbReference type="Pfam" id="PF21071">
    <property type="entry name" value="LARP1_HEAT"/>
    <property type="match status" value="1"/>
</dbReference>
<sequence>MGASPSQKPGRLSHHASPRDIPEFQHPSHTLLDDNGFKQQKYQAFHQRAVDERKRLGCGNSEEMNTLFRFWSYFLRGTFNAKMYKEFCRLAEEDARHNYHYGLQCLFRFYSYGLEKRFRKAVYRDFEEFTMLDYKSGSLYGLEKFWAFHYYYRGDNRPVIREDIKELLDTKFRTLSDFQRAKEQMARA</sequence>
<accession>A4S9L0</accession>
<dbReference type="GO" id="GO:0048255">
    <property type="term" value="P:mRNA stabilization"/>
    <property type="evidence" value="ECO:0007669"/>
    <property type="project" value="InterPro"/>
</dbReference>
<evidence type="ECO:0000313" key="2">
    <source>
        <dbReference type="EMBL" id="ABP00505.1"/>
    </source>
</evidence>
<proteinExistence type="predicted"/>
<keyword evidence="3" id="KW-1185">Reference proteome</keyword>
<dbReference type="HOGENOM" id="CLU_077845_1_1_1"/>
<protein>
    <submittedName>
        <fullName evidence="2">Uncharacterized protein</fullName>
    </submittedName>
</protein>
<dbReference type="Gramene" id="ABP00505">
    <property type="protein sequence ID" value="ABP00505"/>
    <property type="gene ID" value="OSTLU_41993"/>
</dbReference>
<evidence type="ECO:0000313" key="3">
    <source>
        <dbReference type="Proteomes" id="UP000001568"/>
    </source>
</evidence>
<dbReference type="AlphaFoldDB" id="A4S9L0"/>
<dbReference type="EMBL" id="CP000597">
    <property type="protein sequence ID" value="ABP00505.1"/>
    <property type="molecule type" value="Genomic_DNA"/>
</dbReference>
<dbReference type="GeneID" id="5006145"/>